<dbReference type="Proteomes" id="UP000030676">
    <property type="component" value="Unassembled WGS sequence"/>
</dbReference>
<dbReference type="EMBL" id="KK034194">
    <property type="protein sequence ID" value="EXL64309.1"/>
    <property type="molecule type" value="Genomic_DNA"/>
</dbReference>
<gene>
    <name evidence="1" type="ORF">FOPG_19424</name>
</gene>
<evidence type="ECO:0000313" key="1">
    <source>
        <dbReference type="EMBL" id="EXL64309.1"/>
    </source>
</evidence>
<name>X0HT28_FUSOX</name>
<accession>X0HT28</accession>
<proteinExistence type="predicted"/>
<protein>
    <submittedName>
        <fullName evidence="1">Uncharacterized protein</fullName>
    </submittedName>
</protein>
<reference evidence="1" key="2">
    <citation type="submission" date="2014-03" db="EMBL/GenBank/DDBJ databases">
        <title>The Genome Annotation of Fusarium oxysporum PHW808.</title>
        <authorList>
            <consortium name="The Broad Institute Genomics Platform"/>
            <person name="Ma L.-J."/>
            <person name="Corby-Kistler H."/>
            <person name="Broz K."/>
            <person name="Gale L.R."/>
            <person name="Jonkers W."/>
            <person name="O'Donnell K."/>
            <person name="Ploetz R."/>
            <person name="Steinberg C."/>
            <person name="Schwartz D.C."/>
            <person name="VanEtten H."/>
            <person name="Zhou S."/>
            <person name="Young S.K."/>
            <person name="Zeng Q."/>
            <person name="Gargeya S."/>
            <person name="Fitzgerald M."/>
            <person name="Abouelleil A."/>
            <person name="Alvarado L."/>
            <person name="Chapman S.B."/>
            <person name="Gainer-Dewar J."/>
            <person name="Goldberg J."/>
            <person name="Griggs A."/>
            <person name="Gujja S."/>
            <person name="Hansen M."/>
            <person name="Howarth C."/>
            <person name="Imamovic A."/>
            <person name="Ireland A."/>
            <person name="Larimer J."/>
            <person name="McCowan C."/>
            <person name="Murphy C."/>
            <person name="Pearson M."/>
            <person name="Poon T.W."/>
            <person name="Priest M."/>
            <person name="Roberts A."/>
            <person name="Saif S."/>
            <person name="Shea T."/>
            <person name="Sykes S."/>
            <person name="Wortman J."/>
            <person name="Nusbaum C."/>
            <person name="Birren B."/>
        </authorList>
    </citation>
    <scope>NUCLEOTIDE SEQUENCE</scope>
    <source>
        <strain evidence="1">54008</strain>
    </source>
</reference>
<organism evidence="1">
    <name type="scientific">Fusarium oxysporum f. sp. conglutinans race 2 54008</name>
    <dbReference type="NCBI Taxonomy" id="1089457"/>
    <lineage>
        <taxon>Eukaryota</taxon>
        <taxon>Fungi</taxon>
        <taxon>Dikarya</taxon>
        <taxon>Ascomycota</taxon>
        <taxon>Pezizomycotina</taxon>
        <taxon>Sordariomycetes</taxon>
        <taxon>Hypocreomycetidae</taxon>
        <taxon>Hypocreales</taxon>
        <taxon>Nectriaceae</taxon>
        <taxon>Fusarium</taxon>
        <taxon>Fusarium oxysporum species complex</taxon>
    </lineage>
</organism>
<sequence>MCAKRCTRNMAQSCASRLRCSSLVMRLNCHSYIIAPPTSRSTTSQDPQARLRLYSICRATRCMRDIARLPRRPTASPIYKRWNLWWMPSSAIGFPGWKTSSLPQTRQRQ</sequence>
<dbReference type="HOGENOM" id="CLU_2184102_0_0_1"/>
<reference evidence="1" key="1">
    <citation type="submission" date="2011-11" db="EMBL/GenBank/DDBJ databases">
        <title>The Genome Sequence of Fusarium oxysporum PHW808.</title>
        <authorList>
            <consortium name="The Broad Institute Genome Sequencing Platform"/>
            <person name="Ma L.-J."/>
            <person name="Gale L.R."/>
            <person name="Schwartz D.C."/>
            <person name="Zhou S."/>
            <person name="Corby-Kistler H."/>
            <person name="Young S.K."/>
            <person name="Zeng Q."/>
            <person name="Gargeya S."/>
            <person name="Fitzgerald M."/>
            <person name="Haas B."/>
            <person name="Abouelleil A."/>
            <person name="Alvarado L."/>
            <person name="Arachchi H.M."/>
            <person name="Berlin A."/>
            <person name="Brown A."/>
            <person name="Chapman S.B."/>
            <person name="Chen Z."/>
            <person name="Dunbar C."/>
            <person name="Freedman E."/>
            <person name="Gearin G."/>
            <person name="Goldberg J."/>
            <person name="Griggs A."/>
            <person name="Gujja S."/>
            <person name="Heiman D."/>
            <person name="Howarth C."/>
            <person name="Larson L."/>
            <person name="Lui A."/>
            <person name="MacDonald P.J.P."/>
            <person name="Montmayeur A."/>
            <person name="Murphy C."/>
            <person name="Neiman D."/>
            <person name="Pearson M."/>
            <person name="Priest M."/>
            <person name="Roberts A."/>
            <person name="Saif S."/>
            <person name="Shea T."/>
            <person name="Shenoy N."/>
            <person name="Sisk P."/>
            <person name="Stolte C."/>
            <person name="Sykes S."/>
            <person name="Wortman J."/>
            <person name="Nusbaum C."/>
            <person name="Birren B."/>
        </authorList>
    </citation>
    <scope>NUCLEOTIDE SEQUENCE [LARGE SCALE GENOMIC DNA]</scope>
    <source>
        <strain evidence="1">54008</strain>
    </source>
</reference>
<dbReference type="AlphaFoldDB" id="X0HT28"/>